<gene>
    <name evidence="4" type="ORF">C1280_12615</name>
</gene>
<dbReference type="Proteomes" id="UP000245802">
    <property type="component" value="Chromosome"/>
</dbReference>
<protein>
    <submittedName>
        <fullName evidence="4">Flavin reductase</fullName>
    </submittedName>
</protein>
<dbReference type="EMBL" id="CP025958">
    <property type="protein sequence ID" value="AWM37753.1"/>
    <property type="molecule type" value="Genomic_DNA"/>
</dbReference>
<sequence>MSAEMSRLFRHLTNGVYAIGVADGERCNVFTAAWVMQVSFQPPLLALSVNPGHHSYPLLRTGRAFAVSVLPSDQLDLARHFGTQSGRDIDKLAGVTWRAGATGAPILTAAVAYFDCQVVGDTEAGDHRLVIGRVVGGAVLAPESRPLIYAETDTLDGSTTLFPDAF</sequence>
<dbReference type="GO" id="GO:0042602">
    <property type="term" value="F:riboflavin reductase (NADPH) activity"/>
    <property type="evidence" value="ECO:0007669"/>
    <property type="project" value="TreeGrafter"/>
</dbReference>
<proteinExistence type="inferred from homology"/>
<comment type="similarity">
    <text evidence="1">Belongs to the non-flavoprotein flavin reductase family.</text>
</comment>
<evidence type="ECO:0000313" key="4">
    <source>
        <dbReference type="EMBL" id="AWM37753.1"/>
    </source>
</evidence>
<evidence type="ECO:0000256" key="2">
    <source>
        <dbReference type="ARBA" id="ARBA00023002"/>
    </source>
</evidence>
<accession>A0A2Z3GVK6</accession>
<evidence type="ECO:0000259" key="3">
    <source>
        <dbReference type="SMART" id="SM00903"/>
    </source>
</evidence>
<feature type="domain" description="Flavin reductase like" evidence="3">
    <location>
        <begin position="9"/>
        <end position="156"/>
    </location>
</feature>
<keyword evidence="5" id="KW-1185">Reference proteome</keyword>
<dbReference type="InterPro" id="IPR002563">
    <property type="entry name" value="Flavin_Rdtase-like_dom"/>
</dbReference>
<dbReference type="AlphaFoldDB" id="A0A2Z3GVK6"/>
<name>A0A2Z3GVK6_9BACT</name>
<dbReference type="InterPro" id="IPR012349">
    <property type="entry name" value="Split_barrel_FMN-bd"/>
</dbReference>
<dbReference type="InterPro" id="IPR050268">
    <property type="entry name" value="NADH-dep_flavin_reductase"/>
</dbReference>
<dbReference type="SMART" id="SM00903">
    <property type="entry name" value="Flavin_Reduct"/>
    <property type="match status" value="1"/>
</dbReference>
<reference evidence="4 5" key="1">
    <citation type="submission" date="2018-01" db="EMBL/GenBank/DDBJ databases">
        <title>G. obscuriglobus.</title>
        <authorList>
            <person name="Franke J."/>
            <person name="Blomberg W."/>
            <person name="Selmecki A."/>
        </authorList>
    </citation>
    <scope>NUCLEOTIDE SEQUENCE [LARGE SCALE GENOMIC DNA]</scope>
    <source>
        <strain evidence="4 5">DSM 5831</strain>
    </source>
</reference>
<dbReference type="Gene3D" id="2.30.110.10">
    <property type="entry name" value="Electron Transport, Fmn-binding Protein, Chain A"/>
    <property type="match status" value="1"/>
</dbReference>
<evidence type="ECO:0000256" key="1">
    <source>
        <dbReference type="ARBA" id="ARBA00008898"/>
    </source>
</evidence>
<dbReference type="SUPFAM" id="SSF50475">
    <property type="entry name" value="FMN-binding split barrel"/>
    <property type="match status" value="1"/>
</dbReference>
<evidence type="ECO:0000313" key="5">
    <source>
        <dbReference type="Proteomes" id="UP000245802"/>
    </source>
</evidence>
<dbReference type="GO" id="GO:0010181">
    <property type="term" value="F:FMN binding"/>
    <property type="evidence" value="ECO:0007669"/>
    <property type="project" value="InterPro"/>
</dbReference>
<dbReference type="Pfam" id="PF01613">
    <property type="entry name" value="Flavin_Reduct"/>
    <property type="match status" value="1"/>
</dbReference>
<dbReference type="OrthoDB" id="9792436at2"/>
<dbReference type="KEGG" id="gog:C1280_12615"/>
<keyword evidence="2" id="KW-0560">Oxidoreductase</keyword>
<dbReference type="PANTHER" id="PTHR30466:SF11">
    <property type="entry name" value="FLAVIN-DEPENDENT MONOOXYGENASE, REDUCTASE SUBUNIT HSAB"/>
    <property type="match status" value="1"/>
</dbReference>
<organism evidence="4 5">
    <name type="scientific">Gemmata obscuriglobus</name>
    <dbReference type="NCBI Taxonomy" id="114"/>
    <lineage>
        <taxon>Bacteria</taxon>
        <taxon>Pseudomonadati</taxon>
        <taxon>Planctomycetota</taxon>
        <taxon>Planctomycetia</taxon>
        <taxon>Gemmatales</taxon>
        <taxon>Gemmataceae</taxon>
        <taxon>Gemmata</taxon>
    </lineage>
</organism>
<dbReference type="PANTHER" id="PTHR30466">
    <property type="entry name" value="FLAVIN REDUCTASE"/>
    <property type="match status" value="1"/>
</dbReference>
<dbReference type="RefSeq" id="WP_010038556.1">
    <property type="nucleotide sequence ID" value="NZ_CP025958.1"/>
</dbReference>